<dbReference type="OrthoDB" id="5449044at2"/>
<keyword evidence="3" id="KW-1185">Reference proteome</keyword>
<feature type="domain" description="DUF7483" evidence="1">
    <location>
        <begin position="646"/>
        <end position="948"/>
    </location>
</feature>
<name>A0A0H2MH74_9PROT</name>
<dbReference type="SUPFAM" id="SSF49899">
    <property type="entry name" value="Concanavalin A-like lectins/glucanases"/>
    <property type="match status" value="1"/>
</dbReference>
<evidence type="ECO:0000259" key="1">
    <source>
        <dbReference type="Pfam" id="PF24299"/>
    </source>
</evidence>
<proteinExistence type="predicted"/>
<dbReference type="Pfam" id="PF24299">
    <property type="entry name" value="DUF7483"/>
    <property type="match status" value="1"/>
</dbReference>
<dbReference type="InterPro" id="IPR055906">
    <property type="entry name" value="DUF7483"/>
</dbReference>
<dbReference type="STRING" id="1489064.WH96_06380"/>
<dbReference type="AlphaFoldDB" id="A0A0H2MH74"/>
<dbReference type="InterPro" id="IPR043136">
    <property type="entry name" value="B30.2/SPRY_sf"/>
</dbReference>
<protein>
    <recommendedName>
        <fullName evidence="1">DUF7483 domain-containing protein</fullName>
    </recommendedName>
</protein>
<evidence type="ECO:0000313" key="2">
    <source>
        <dbReference type="EMBL" id="KLN61899.1"/>
    </source>
</evidence>
<dbReference type="Gene3D" id="2.60.120.920">
    <property type="match status" value="2"/>
</dbReference>
<dbReference type="EMBL" id="LAQL01000003">
    <property type="protein sequence ID" value="KLN61899.1"/>
    <property type="molecule type" value="Genomic_DNA"/>
</dbReference>
<sequence length="961" mass="103838">MRALYSGADGWKNDLTNSLALSAGKKLTYTPTVTGNRRQFTIMMNVRRVRHGVIEYLVSAGSASTLYFHSDDTLRWGGTAATGSLHTSRKFRDTEWMFIGFAFDSVARTMKMVVNDEEIDSFTTNTLPTANYQTFFNYNGSITELGGYNGGAGLVEANVSDFVLLDGEVLTPQEMINYRTQNVPFGNNVITTTKKFTTEDKQERYISLYRNDSASNTTKILDEGKYVERSTSSWDTIHSDVLPSTGRYLIEFGLGADAFNAVVGIGPAENTSPRGGFTTNTFGNFTGITFSGSSLKSFNNASTTIDPPEWGANVTHDMFSMYIDMDARTAILAINGVELPTVHSITSGDVRYYIDLHSLNPGASVNFGQTDYKYPKAGYGPLKEPNPPELEYGPNGTQLLFEDASDLGKSTVGNLVSWSLTGITSDDQLTDTPGDPYAILSAIATYGTGVDISRGGLRSTTNGSANNRGSYASFTSSHKIYCEAVFEASAADNNGGIGLGPIGIVPGESSDSFRWMSASTQRKGGVKSALGTNITAGQTVMIAFDPATGNAWIGKEGTWIGGGDPAAGTSPTVTGLASDCVPSSYHYSTSAYIVFNFGQKPFTYTPPNGFKELKSSNRETPQYHGRDKFDVVLRYADHIETKVYPAVKPTAVWTKSRNGAYSHSLYDVLRGAGKYLRPDVHDAEGDYIETLKLFEDNGYTLGTSNESNRAGNNYVDWLFGLDGTEVTNNDGTIPSQVIADSSGYMSLVEHVGDGQTTSTVGHGLGDVPELIISKNLETTQDWVVHSGIMTTGWIGSDSWLKLHTGSGQVTGTLLGADPTSEVFQPINSRNNGNGQRHLHILFRSVDGLSKIFSYKGTGSSTNGPNIDLGFKARWVMFKRIDSSGSWWIYDTERDTIQPMDVKLRADDSTTELTASHQIDFNADSLKLRMNNADFNASGATYIGLAIADVAGGGNLPAILGN</sequence>
<accession>A0A0H2MH74</accession>
<gene>
    <name evidence="2" type="ORF">WH96_06380</name>
</gene>
<reference evidence="2 3" key="1">
    <citation type="submission" date="2015-03" db="EMBL/GenBank/DDBJ databases">
        <title>Genome Sequence of Kiloniella spongiae MEBiC09566, isolated from a marine sponge.</title>
        <authorList>
            <person name="Shao Z."/>
            <person name="Wang L."/>
            <person name="Li X."/>
        </authorList>
    </citation>
    <scope>NUCLEOTIDE SEQUENCE [LARGE SCALE GENOMIC DNA]</scope>
    <source>
        <strain evidence="2 3">MEBiC09566</strain>
    </source>
</reference>
<comment type="caution">
    <text evidence="2">The sequence shown here is derived from an EMBL/GenBank/DDBJ whole genome shotgun (WGS) entry which is preliminary data.</text>
</comment>
<dbReference type="RefSeq" id="WP_047763236.1">
    <property type="nucleotide sequence ID" value="NZ_LAQL01000003.1"/>
</dbReference>
<dbReference type="Proteomes" id="UP000035444">
    <property type="component" value="Unassembled WGS sequence"/>
</dbReference>
<organism evidence="2 3">
    <name type="scientific">Kiloniella spongiae</name>
    <dbReference type="NCBI Taxonomy" id="1489064"/>
    <lineage>
        <taxon>Bacteria</taxon>
        <taxon>Pseudomonadati</taxon>
        <taxon>Pseudomonadota</taxon>
        <taxon>Alphaproteobacteria</taxon>
        <taxon>Rhodospirillales</taxon>
        <taxon>Kiloniellaceae</taxon>
        <taxon>Kiloniella</taxon>
    </lineage>
</organism>
<dbReference type="InterPro" id="IPR013320">
    <property type="entry name" value="ConA-like_dom_sf"/>
</dbReference>
<evidence type="ECO:0000313" key="3">
    <source>
        <dbReference type="Proteomes" id="UP000035444"/>
    </source>
</evidence>